<dbReference type="EMBL" id="MRZV01002090">
    <property type="protein sequence ID" value="PIK34737.1"/>
    <property type="molecule type" value="Genomic_DNA"/>
</dbReference>
<feature type="transmembrane region" description="Helical" evidence="7">
    <location>
        <begin position="457"/>
        <end position="478"/>
    </location>
</feature>
<evidence type="ECO:0000256" key="4">
    <source>
        <dbReference type="ARBA" id="ARBA00022989"/>
    </source>
</evidence>
<evidence type="ECO:0000313" key="10">
    <source>
        <dbReference type="Proteomes" id="UP000230750"/>
    </source>
</evidence>
<feature type="transmembrane region" description="Helical" evidence="7">
    <location>
        <begin position="326"/>
        <end position="346"/>
    </location>
</feature>
<reference evidence="9 10" key="1">
    <citation type="journal article" date="2017" name="PLoS Biol.">
        <title>The sea cucumber genome provides insights into morphological evolution and visceral regeneration.</title>
        <authorList>
            <person name="Zhang X."/>
            <person name="Sun L."/>
            <person name="Yuan J."/>
            <person name="Sun Y."/>
            <person name="Gao Y."/>
            <person name="Zhang L."/>
            <person name="Li S."/>
            <person name="Dai H."/>
            <person name="Hamel J.F."/>
            <person name="Liu C."/>
            <person name="Yu Y."/>
            <person name="Liu S."/>
            <person name="Lin W."/>
            <person name="Guo K."/>
            <person name="Jin S."/>
            <person name="Xu P."/>
            <person name="Storey K.B."/>
            <person name="Huan P."/>
            <person name="Zhang T."/>
            <person name="Zhou Y."/>
            <person name="Zhang J."/>
            <person name="Lin C."/>
            <person name="Li X."/>
            <person name="Xing L."/>
            <person name="Huo D."/>
            <person name="Sun M."/>
            <person name="Wang L."/>
            <person name="Mercier A."/>
            <person name="Li F."/>
            <person name="Yang H."/>
            <person name="Xiang J."/>
        </authorList>
    </citation>
    <scope>NUCLEOTIDE SEQUENCE [LARGE SCALE GENOMIC DNA]</scope>
    <source>
        <strain evidence="9">Shaxun</strain>
        <tissue evidence="9">Muscle</tissue>
    </source>
</reference>
<accession>A0A2G8JG62</accession>
<dbReference type="PANTHER" id="PTHR10796:SF92">
    <property type="entry name" value="PATCHED-RELATED, ISOFORM A"/>
    <property type="match status" value="1"/>
</dbReference>
<feature type="transmembrane region" description="Helical" evidence="7">
    <location>
        <begin position="366"/>
        <end position="386"/>
    </location>
</feature>
<evidence type="ECO:0000256" key="3">
    <source>
        <dbReference type="ARBA" id="ARBA00022692"/>
    </source>
</evidence>
<feature type="transmembrane region" description="Helical" evidence="7">
    <location>
        <begin position="299"/>
        <end position="320"/>
    </location>
</feature>
<gene>
    <name evidence="9" type="ORF">BSL78_28433</name>
</gene>
<dbReference type="AlphaFoldDB" id="A0A2G8JG62"/>
<feature type="transmembrane region" description="Helical" evidence="7">
    <location>
        <begin position="685"/>
        <end position="708"/>
    </location>
</feature>
<evidence type="ECO:0000259" key="8">
    <source>
        <dbReference type="PROSITE" id="PS50156"/>
    </source>
</evidence>
<dbReference type="GO" id="GO:0016020">
    <property type="term" value="C:membrane"/>
    <property type="evidence" value="ECO:0007669"/>
    <property type="project" value="UniProtKB-SubCell"/>
</dbReference>
<dbReference type="OrthoDB" id="6510177at2759"/>
<dbReference type="Gene3D" id="1.20.1640.10">
    <property type="entry name" value="Multidrug efflux transporter AcrB transmembrane domain"/>
    <property type="match status" value="2"/>
</dbReference>
<comment type="caution">
    <text evidence="9">The sequence shown here is derived from an EMBL/GenBank/DDBJ whole genome shotgun (WGS) entry which is preliminary data.</text>
</comment>
<evidence type="ECO:0000256" key="1">
    <source>
        <dbReference type="ARBA" id="ARBA00004141"/>
    </source>
</evidence>
<keyword evidence="3 7" id="KW-0812">Transmembrane</keyword>
<comment type="similarity">
    <text evidence="2">Belongs to the patched family.</text>
</comment>
<proteinExistence type="inferred from homology"/>
<evidence type="ECO:0000256" key="2">
    <source>
        <dbReference type="ARBA" id="ARBA00005585"/>
    </source>
</evidence>
<evidence type="ECO:0000256" key="5">
    <source>
        <dbReference type="ARBA" id="ARBA00023136"/>
    </source>
</evidence>
<organism evidence="9 10">
    <name type="scientific">Stichopus japonicus</name>
    <name type="common">Sea cucumber</name>
    <dbReference type="NCBI Taxonomy" id="307972"/>
    <lineage>
        <taxon>Eukaryota</taxon>
        <taxon>Metazoa</taxon>
        <taxon>Echinodermata</taxon>
        <taxon>Eleutherozoa</taxon>
        <taxon>Echinozoa</taxon>
        <taxon>Holothuroidea</taxon>
        <taxon>Aspidochirotacea</taxon>
        <taxon>Aspidochirotida</taxon>
        <taxon>Stichopodidae</taxon>
        <taxon>Apostichopus</taxon>
    </lineage>
</organism>
<keyword evidence="5 7" id="KW-0472">Membrane</keyword>
<evidence type="ECO:0000256" key="6">
    <source>
        <dbReference type="ARBA" id="ARBA00023180"/>
    </source>
</evidence>
<sequence length="725" mass="80765">MAKFDCVQSRLVRLFGYHGRFVARHPLAVLLLSLSTALVLSSGVVFLKYENNTENLFTPIASRAQSERETLEELFPTNFEMFTPTRVTATSQRSVVVIVTAKDGKNILRTDSVAEILQLRDTIFATTAKAVDGTLIRYESVCAEWKGSCVANPVLVWWDYLQAMNSSSVYLPMPFGQLPSNERIYFDGFIAPGVEENGEIVYTEAVTLLFFLRNDPIEMFDRSGLWEDAVAKQLESTTFGNIEVVYYTSDALDEAQNKLAVSVLPYFCVTFSFLTIFAVLTCLMADWVQSKPWLANSGILSALIAISSGVGLLSYCGIPFNQVVASMPFLAMGIGIDDMFIMVSAWRRTDRYATVEDRMSTALSEAAISITITSLTDFLGFCVAAITPLPADEEKRKIDTATPVERYYPRKVPSVIYRMFCSGGTGGQVDEGTSQSREHAVMRFFRNQFSPFVTGPFVMTVVAFCYAIYLVFGVYGCFNLTEGLQLSNLAEEGSVTNAFFRTSSEYFNELGPTVSVVIKGDVNYWEPDVQLKLGQLMTRFKDNSYLGTVKGSEFWLDDFKRFAESANVSDQDSFVSLLQDRFLQEPLFEKYSEDINFDHESGSITSSRFLIMFGSVDSTLKESDVMIQTRKLADNDSMELVVFSPQFVVYEQYVIILPNTIQTLCIAIVSMLIVSLILIPSVAVAFIVTASVISIEIGVVGGMSYLGISLDGISMINSHLHWIQH</sequence>
<dbReference type="PROSITE" id="PS50156">
    <property type="entry name" value="SSD"/>
    <property type="match status" value="1"/>
</dbReference>
<keyword evidence="6" id="KW-0325">Glycoprotein</keyword>
<dbReference type="InterPro" id="IPR051697">
    <property type="entry name" value="Patched_domain-protein"/>
</dbReference>
<evidence type="ECO:0000256" key="7">
    <source>
        <dbReference type="SAM" id="Phobius"/>
    </source>
</evidence>
<feature type="domain" description="SSD" evidence="8">
    <location>
        <begin position="257"/>
        <end position="391"/>
    </location>
</feature>
<dbReference type="InterPro" id="IPR000731">
    <property type="entry name" value="SSD"/>
</dbReference>
<feature type="transmembrane region" description="Helical" evidence="7">
    <location>
        <begin position="653"/>
        <end position="679"/>
    </location>
</feature>
<evidence type="ECO:0000313" key="9">
    <source>
        <dbReference type="EMBL" id="PIK34737.1"/>
    </source>
</evidence>
<feature type="transmembrane region" description="Helical" evidence="7">
    <location>
        <begin position="27"/>
        <end position="47"/>
    </location>
</feature>
<dbReference type="SUPFAM" id="SSF82866">
    <property type="entry name" value="Multidrug efflux transporter AcrB transmembrane domain"/>
    <property type="match status" value="2"/>
</dbReference>
<feature type="transmembrane region" description="Helical" evidence="7">
    <location>
        <begin position="263"/>
        <end position="287"/>
    </location>
</feature>
<name>A0A2G8JG62_STIJA</name>
<keyword evidence="10" id="KW-1185">Reference proteome</keyword>
<dbReference type="InterPro" id="IPR003392">
    <property type="entry name" value="PTHD_SSD"/>
</dbReference>
<dbReference type="Pfam" id="PF02460">
    <property type="entry name" value="Patched"/>
    <property type="match status" value="1"/>
</dbReference>
<keyword evidence="4 7" id="KW-1133">Transmembrane helix</keyword>
<comment type="subcellular location">
    <subcellularLocation>
        <location evidence="1">Membrane</location>
        <topology evidence="1">Multi-pass membrane protein</topology>
    </subcellularLocation>
</comment>
<dbReference type="STRING" id="307972.A0A2G8JG62"/>
<protein>
    <submittedName>
        <fullName evidence="9">Putative patched domain-containing protein 3</fullName>
    </submittedName>
</protein>
<dbReference type="Proteomes" id="UP000230750">
    <property type="component" value="Unassembled WGS sequence"/>
</dbReference>
<dbReference type="PANTHER" id="PTHR10796">
    <property type="entry name" value="PATCHED-RELATED"/>
    <property type="match status" value="1"/>
</dbReference>